<dbReference type="InterPro" id="IPR052700">
    <property type="entry name" value="Carb_kinase_PfkB-like"/>
</dbReference>
<keyword evidence="6" id="KW-1185">Reference proteome</keyword>
<protein>
    <submittedName>
        <fullName evidence="5">Sugar kinase</fullName>
    </submittedName>
</protein>
<evidence type="ECO:0000259" key="4">
    <source>
        <dbReference type="Pfam" id="PF00294"/>
    </source>
</evidence>
<feature type="domain" description="Carbohydrate kinase PfkB" evidence="4">
    <location>
        <begin position="3"/>
        <end position="310"/>
    </location>
</feature>
<dbReference type="Gene3D" id="3.40.1190.20">
    <property type="match status" value="1"/>
</dbReference>
<sequence>MRKRIVTLGEVMMRFSTPGHERFIQARNYDAEFGGSEANVGVSLAYWHQDVSLISALPANDMGRAALRFLKTAGIDTSYIDTQEGRMGLYFLENGAMQRSSKIIYDRFDSVFSHHDGQNMDWDQVFKGVDWFHWSGITPAVSAKAASLCLKVLQAAKRNGVMVSGDINYRRNLWRYGKSPLDIMPELIAHSQVIIAGLTDLANCMDIHESDFAYACEKAKALCPSIQLVATTERDSLSASHNKLKGTLWTEERLIQSKTYDMPNIVDRIGGGDAFMAGLIYGLMHRNKEQALEFAVAASVLKHSVPGDANFVSVEEVDQLVKGENVGRLLR</sequence>
<dbReference type="RefSeq" id="WP_166143506.1">
    <property type="nucleotide sequence ID" value="NZ_JAANYN010000002.1"/>
</dbReference>
<dbReference type="InterPro" id="IPR011611">
    <property type="entry name" value="PfkB_dom"/>
</dbReference>
<evidence type="ECO:0000256" key="3">
    <source>
        <dbReference type="ARBA" id="ARBA00022777"/>
    </source>
</evidence>
<accession>A0ABX0H3M1</accession>
<gene>
    <name evidence="5" type="ORF">G9Q97_04250</name>
</gene>
<dbReference type="InterPro" id="IPR029056">
    <property type="entry name" value="Ribokinase-like"/>
</dbReference>
<evidence type="ECO:0000313" key="6">
    <source>
        <dbReference type="Proteomes" id="UP000649799"/>
    </source>
</evidence>
<dbReference type="EMBL" id="JAANYN010000002">
    <property type="protein sequence ID" value="NHE56020.1"/>
    <property type="molecule type" value="Genomic_DNA"/>
</dbReference>
<dbReference type="GO" id="GO:0016301">
    <property type="term" value="F:kinase activity"/>
    <property type="evidence" value="ECO:0007669"/>
    <property type="project" value="UniProtKB-KW"/>
</dbReference>
<reference evidence="5 6" key="1">
    <citation type="submission" date="2020-03" db="EMBL/GenBank/DDBJ databases">
        <title>Cyclobacterium plantarum sp. nov., a marine bacterium isolated from a coastal-marine wetland.</title>
        <authorList>
            <person name="Sanchez-Porro C."/>
            <person name="Ventosa A."/>
            <person name="Amoozegar M."/>
        </authorList>
    </citation>
    <scope>NUCLEOTIDE SEQUENCE [LARGE SCALE GENOMIC DNA]</scope>
    <source>
        <strain evidence="5 6">GBPx2</strain>
    </source>
</reference>
<evidence type="ECO:0000256" key="2">
    <source>
        <dbReference type="ARBA" id="ARBA00022679"/>
    </source>
</evidence>
<proteinExistence type="inferred from homology"/>
<name>A0ABX0H3M1_9BACT</name>
<dbReference type="PANTHER" id="PTHR43320">
    <property type="entry name" value="SUGAR KINASE"/>
    <property type="match status" value="1"/>
</dbReference>
<dbReference type="CDD" id="cd01166">
    <property type="entry name" value="KdgK"/>
    <property type="match status" value="1"/>
</dbReference>
<organism evidence="5 6">
    <name type="scientific">Cyclobacterium plantarum</name>
    <dbReference type="NCBI Taxonomy" id="2716263"/>
    <lineage>
        <taxon>Bacteria</taxon>
        <taxon>Pseudomonadati</taxon>
        <taxon>Bacteroidota</taxon>
        <taxon>Cytophagia</taxon>
        <taxon>Cytophagales</taxon>
        <taxon>Cyclobacteriaceae</taxon>
        <taxon>Cyclobacterium</taxon>
    </lineage>
</organism>
<dbReference type="Pfam" id="PF00294">
    <property type="entry name" value="PfkB"/>
    <property type="match status" value="1"/>
</dbReference>
<dbReference type="SUPFAM" id="SSF53613">
    <property type="entry name" value="Ribokinase-like"/>
    <property type="match status" value="1"/>
</dbReference>
<evidence type="ECO:0000256" key="1">
    <source>
        <dbReference type="ARBA" id="ARBA00010688"/>
    </source>
</evidence>
<comment type="similarity">
    <text evidence="1">Belongs to the carbohydrate kinase PfkB family.</text>
</comment>
<dbReference type="PANTHER" id="PTHR43320:SF2">
    <property type="entry name" value="2-DEHYDRO-3-DEOXYGLUCONOKINASE_2-DEHYDRO-3-DEOXYGALACTONOKINASE"/>
    <property type="match status" value="1"/>
</dbReference>
<keyword evidence="3 5" id="KW-0418">Kinase</keyword>
<dbReference type="Proteomes" id="UP000649799">
    <property type="component" value="Unassembled WGS sequence"/>
</dbReference>
<keyword evidence="2" id="KW-0808">Transferase</keyword>
<evidence type="ECO:0000313" key="5">
    <source>
        <dbReference type="EMBL" id="NHE56020.1"/>
    </source>
</evidence>
<comment type="caution">
    <text evidence="5">The sequence shown here is derived from an EMBL/GenBank/DDBJ whole genome shotgun (WGS) entry which is preliminary data.</text>
</comment>